<feature type="transmembrane region" description="Helical" evidence="1">
    <location>
        <begin position="214"/>
        <end position="236"/>
    </location>
</feature>
<dbReference type="Pfam" id="PF03929">
    <property type="entry name" value="PepSY_TM"/>
    <property type="match status" value="1"/>
</dbReference>
<feature type="transmembrane region" description="Helical" evidence="1">
    <location>
        <begin position="509"/>
        <end position="527"/>
    </location>
</feature>
<evidence type="ECO:0000313" key="2">
    <source>
        <dbReference type="EMBL" id="RVU34499.1"/>
    </source>
</evidence>
<dbReference type="InterPro" id="IPR005625">
    <property type="entry name" value="PepSY-ass_TM"/>
</dbReference>
<evidence type="ECO:0000313" key="3">
    <source>
        <dbReference type="Proteomes" id="UP000283077"/>
    </source>
</evidence>
<dbReference type="PANTHER" id="PTHR34219:SF9">
    <property type="entry name" value="IRON-REGULATED INNER MEMBRANE PROTEIN"/>
    <property type="match status" value="1"/>
</dbReference>
<feature type="transmembrane region" description="Helical" evidence="1">
    <location>
        <begin position="406"/>
        <end position="428"/>
    </location>
</feature>
<reference evidence="2 3" key="1">
    <citation type="submission" date="2019-01" db="EMBL/GenBank/DDBJ databases">
        <authorList>
            <person name="Chen W.-M."/>
        </authorList>
    </citation>
    <scope>NUCLEOTIDE SEQUENCE [LARGE SCALE GENOMIC DNA]</scope>
    <source>
        <strain evidence="2 3">KYPC3</strain>
    </source>
</reference>
<accession>A0A437QIY5</accession>
<dbReference type="Proteomes" id="UP000283077">
    <property type="component" value="Unassembled WGS sequence"/>
</dbReference>
<dbReference type="OrthoDB" id="9776609at2"/>
<organism evidence="2 3">
    <name type="scientific">Rheinheimera riviphila</name>
    <dbReference type="NCBI Taxonomy" id="1834037"/>
    <lineage>
        <taxon>Bacteria</taxon>
        <taxon>Pseudomonadati</taxon>
        <taxon>Pseudomonadota</taxon>
        <taxon>Gammaproteobacteria</taxon>
        <taxon>Chromatiales</taxon>
        <taxon>Chromatiaceae</taxon>
        <taxon>Rheinheimera</taxon>
    </lineage>
</organism>
<dbReference type="PANTHER" id="PTHR34219">
    <property type="entry name" value="IRON-REGULATED INNER MEMBRANE PROTEIN-RELATED"/>
    <property type="match status" value="1"/>
</dbReference>
<feature type="transmembrane region" description="Helical" evidence="1">
    <location>
        <begin position="366"/>
        <end position="386"/>
    </location>
</feature>
<name>A0A437QIY5_9GAMM</name>
<dbReference type="EMBL" id="SACS01000017">
    <property type="protein sequence ID" value="RVU34499.1"/>
    <property type="molecule type" value="Genomic_DNA"/>
</dbReference>
<proteinExistence type="predicted"/>
<feature type="transmembrane region" description="Helical" evidence="1">
    <location>
        <begin position="12"/>
        <end position="32"/>
    </location>
</feature>
<feature type="transmembrane region" description="Helical" evidence="1">
    <location>
        <begin position="167"/>
        <end position="193"/>
    </location>
</feature>
<feature type="transmembrane region" description="Helical" evidence="1">
    <location>
        <begin position="448"/>
        <end position="466"/>
    </location>
</feature>
<evidence type="ECO:0000256" key="1">
    <source>
        <dbReference type="SAM" id="Phobius"/>
    </source>
</evidence>
<keyword evidence="1" id="KW-0812">Transmembrane</keyword>
<keyword evidence="3" id="KW-1185">Reference proteome</keyword>
<dbReference type="RefSeq" id="WP_127700098.1">
    <property type="nucleotide sequence ID" value="NZ_SACS01000017.1"/>
</dbReference>
<keyword evidence="1" id="KW-0472">Membrane</keyword>
<gene>
    <name evidence="2" type="ORF">EOE67_14725</name>
</gene>
<feature type="transmembrane region" description="Helical" evidence="1">
    <location>
        <begin position="478"/>
        <end position="497"/>
    </location>
</feature>
<comment type="caution">
    <text evidence="2">The sequence shown here is derived from an EMBL/GenBank/DDBJ whole genome shotgun (WGS) entry which is preliminary data.</text>
</comment>
<sequence>MKVRADILRTYQSLHTWTGICAGLLLFIGFYAGSLTMFKHQLQQWISPALSAAGADNPTPASLSDWQTLLDTTLQQPAPALQAGFTLDLRESAPVIRWYSQGNARGLLLDNQLTEARLVTPNQQDASSQPNQIVLQQHTENRFADLLDYLHRSAGIGGEIGHDQAGVYLLGIAAVLYFLALVSGVVILLPTLTKTFFALRTSKGSSRFWLDSHNLVGIASLPFHLIIAWTVIVFAFHDLIYDGLGPFYGDTPMFAQGEPPRQSYDVASLPPLAQQLAAAQAYSPAHQPVHLSYMRLTSPSPVVIIQMLNPDGMVRGPDADYLYMHPYTLEIQPFTFSNQPGADYGKTVMGLFALHYGSYAGDWGRWGYFVMGLFGAFLFYSGNLLWLDKRSQKQQQVSRSTRIMAALTVGVCLGSMLAVVLTLLSGKLLGGYGLGGNWPGTLGSNLNYAYLVSYYSVFVVFMIWTFWQGAARAAYQGLLLLTVSCAALPFASLYLQWRQPDLSAFSSTVGVDLMALLFAAIFAFAAYKTRQRQHNASLHSLWSAPAKSEAAAAPVHS</sequence>
<keyword evidence="1" id="KW-1133">Transmembrane helix</keyword>
<dbReference type="AlphaFoldDB" id="A0A437QIY5"/>
<protein>
    <submittedName>
        <fullName evidence="2">PepSY domain-containing protein</fullName>
    </submittedName>
</protein>